<dbReference type="EMBL" id="CP130612">
    <property type="protein sequence ID" value="WKW10963.1"/>
    <property type="molecule type" value="Genomic_DNA"/>
</dbReference>
<dbReference type="GO" id="GO:0006352">
    <property type="term" value="P:DNA-templated transcription initiation"/>
    <property type="evidence" value="ECO:0007669"/>
    <property type="project" value="InterPro"/>
</dbReference>
<name>A0AA49Q6C4_9BACT</name>
<proteinExistence type="predicted"/>
<gene>
    <name evidence="7" type="ORF">Strain138_000196</name>
    <name evidence="8" type="ORF">Strain318_000196</name>
</gene>
<dbReference type="GO" id="GO:0016987">
    <property type="term" value="F:sigma factor activity"/>
    <property type="evidence" value="ECO:0007669"/>
    <property type="project" value="UniProtKB-KW"/>
</dbReference>
<dbReference type="Gene3D" id="1.10.1740.10">
    <property type="match status" value="1"/>
</dbReference>
<accession>A0AA49Q3L2</accession>
<keyword evidence="1" id="KW-0805">Transcription regulation</keyword>
<evidence type="ECO:0000259" key="6">
    <source>
        <dbReference type="Pfam" id="PF04545"/>
    </source>
</evidence>
<feature type="domain" description="RNA polymerase sigma-70 region 4" evidence="6">
    <location>
        <begin position="179"/>
        <end position="227"/>
    </location>
</feature>
<evidence type="ECO:0000259" key="5">
    <source>
        <dbReference type="Pfam" id="PF04542"/>
    </source>
</evidence>
<dbReference type="InterPro" id="IPR007630">
    <property type="entry name" value="RNA_pol_sigma70_r4"/>
</dbReference>
<keyword evidence="3" id="KW-0238">DNA-binding</keyword>
<evidence type="ECO:0000313" key="9">
    <source>
        <dbReference type="Proteomes" id="UP001229955"/>
    </source>
</evidence>
<dbReference type="SUPFAM" id="SSF88946">
    <property type="entry name" value="Sigma2 domain of RNA polymerase sigma factors"/>
    <property type="match status" value="1"/>
</dbReference>
<evidence type="ECO:0000313" key="8">
    <source>
        <dbReference type="EMBL" id="WKW13872.1"/>
    </source>
</evidence>
<dbReference type="InterPro" id="IPR007627">
    <property type="entry name" value="RNA_pol_sigma70_r2"/>
</dbReference>
<reference evidence="8" key="1">
    <citation type="submission" date="2023-07" db="EMBL/GenBank/DDBJ databases">
        <authorList>
            <person name="Haufschild T."/>
            <person name="Kallscheuer N."/>
            <person name="Hammer J."/>
            <person name="Kohn T."/>
            <person name="Kabuu M."/>
            <person name="Jogler M."/>
            <person name="Wohfarth N."/>
            <person name="Heuer A."/>
            <person name="Rohde M."/>
            <person name="van Teeseling M.C.F."/>
            <person name="Jogler C."/>
        </authorList>
    </citation>
    <scope>NUCLEOTIDE SEQUENCE</scope>
    <source>
        <strain evidence="7">Strain 138</strain>
        <strain evidence="8">Strain 318</strain>
    </source>
</reference>
<evidence type="ECO:0000313" key="7">
    <source>
        <dbReference type="EMBL" id="WKW10963.1"/>
    </source>
</evidence>
<keyword evidence="2" id="KW-0731">Sigma factor</keyword>
<dbReference type="Pfam" id="PF04545">
    <property type="entry name" value="Sigma70_r4"/>
    <property type="match status" value="1"/>
</dbReference>
<evidence type="ECO:0000256" key="2">
    <source>
        <dbReference type="ARBA" id="ARBA00023082"/>
    </source>
</evidence>
<dbReference type="InterPro" id="IPR013324">
    <property type="entry name" value="RNA_pol_sigma_r3/r4-like"/>
</dbReference>
<protein>
    <submittedName>
        <fullName evidence="8">Sigma-70 family RNA polymerase sigma factor</fullName>
    </submittedName>
</protein>
<evidence type="ECO:0000256" key="1">
    <source>
        <dbReference type="ARBA" id="ARBA00023015"/>
    </source>
</evidence>
<organism evidence="8 9">
    <name type="scientific">Pseudogemmatithrix spongiicola</name>
    <dbReference type="NCBI Taxonomy" id="3062599"/>
    <lineage>
        <taxon>Bacteria</taxon>
        <taxon>Pseudomonadati</taxon>
        <taxon>Gemmatimonadota</taxon>
        <taxon>Gemmatimonadia</taxon>
        <taxon>Gemmatimonadales</taxon>
        <taxon>Gemmatimonadaceae</taxon>
        <taxon>Pseudogemmatithrix</taxon>
    </lineage>
</organism>
<dbReference type="InterPro" id="IPR000943">
    <property type="entry name" value="RNA_pol_sigma70"/>
</dbReference>
<sequence length="236" mass="26593">MSFHRDELVQRHIGLVHYLARRLHTTLADDADLDELVSAGLGGLLAAAEAFDASRGLAFSTYAATRIRGAMLDELRRVDPLTRGARTRARRLERTRDSLAQSLHRNPDSQELADALDTDLLGLLAWEREALDATPLSLDASQAPPHIDTPRREDRIPAVDPDLDLELDRERERERLREALHSLDRDALEVLVLSFFEDRPLREIAPRLGVTESGASRIRARALRQLKLRLTNPRVA</sequence>
<keyword evidence="9" id="KW-1185">Reference proteome</keyword>
<dbReference type="PANTHER" id="PTHR30385">
    <property type="entry name" value="SIGMA FACTOR F FLAGELLAR"/>
    <property type="match status" value="1"/>
</dbReference>
<dbReference type="Pfam" id="PF04542">
    <property type="entry name" value="Sigma70_r2"/>
    <property type="match status" value="1"/>
</dbReference>
<dbReference type="NCBIfam" id="TIGR02937">
    <property type="entry name" value="sigma70-ECF"/>
    <property type="match status" value="1"/>
</dbReference>
<dbReference type="AlphaFoldDB" id="A0AA49Q6C4"/>
<dbReference type="KEGG" id="pspc:Strain318_000196"/>
<keyword evidence="4" id="KW-0804">Transcription</keyword>
<dbReference type="PIRSF" id="PIRSF000770">
    <property type="entry name" value="RNA_pol_sigma-SigE/K"/>
    <property type="match status" value="1"/>
</dbReference>
<evidence type="ECO:0000256" key="3">
    <source>
        <dbReference type="ARBA" id="ARBA00023125"/>
    </source>
</evidence>
<feature type="domain" description="RNA polymerase sigma-70 region 2" evidence="5">
    <location>
        <begin position="8"/>
        <end position="77"/>
    </location>
</feature>
<dbReference type="GO" id="GO:0003677">
    <property type="term" value="F:DNA binding"/>
    <property type="evidence" value="ECO:0007669"/>
    <property type="project" value="UniProtKB-KW"/>
</dbReference>
<accession>A0AA49Q6C4</accession>
<dbReference type="Gene3D" id="1.20.140.160">
    <property type="match status" value="1"/>
</dbReference>
<dbReference type="InterPro" id="IPR013325">
    <property type="entry name" value="RNA_pol_sigma_r2"/>
</dbReference>
<dbReference type="RefSeq" id="WP_367886673.1">
    <property type="nucleotide sequence ID" value="NZ_CP130612.1"/>
</dbReference>
<dbReference type="SUPFAM" id="SSF88659">
    <property type="entry name" value="Sigma3 and sigma4 domains of RNA polymerase sigma factors"/>
    <property type="match status" value="2"/>
</dbReference>
<dbReference type="EMBL" id="CP130613">
    <property type="protein sequence ID" value="WKW13872.1"/>
    <property type="molecule type" value="Genomic_DNA"/>
</dbReference>
<dbReference type="InterPro" id="IPR014284">
    <property type="entry name" value="RNA_pol_sigma-70_dom"/>
</dbReference>
<evidence type="ECO:0000256" key="4">
    <source>
        <dbReference type="ARBA" id="ARBA00023163"/>
    </source>
</evidence>
<dbReference type="Proteomes" id="UP001229955">
    <property type="component" value="Chromosome"/>
</dbReference>